<feature type="region of interest" description="Disordered" evidence="1">
    <location>
        <begin position="277"/>
        <end position="327"/>
    </location>
</feature>
<feature type="domain" description="Conserved hypothetical protein CHP02391" evidence="2">
    <location>
        <begin position="340"/>
        <end position="452"/>
    </location>
</feature>
<evidence type="ECO:0000259" key="2">
    <source>
        <dbReference type="Pfam" id="PF09509"/>
    </source>
</evidence>
<protein>
    <recommendedName>
        <fullName evidence="2">Conserved hypothetical protein CHP02391 domain-containing protein</fullName>
    </recommendedName>
</protein>
<keyword evidence="4" id="KW-1185">Reference proteome</keyword>
<reference evidence="3 4" key="1">
    <citation type="journal article" date="2019" name="Int. J. Syst. Evol. Microbiol.">
        <title>The Global Catalogue of Microorganisms (GCM) 10K type strain sequencing project: providing services to taxonomists for standard genome sequencing and annotation.</title>
        <authorList>
            <consortium name="The Broad Institute Genomics Platform"/>
            <consortium name="The Broad Institute Genome Sequencing Center for Infectious Disease"/>
            <person name="Wu L."/>
            <person name="Ma J."/>
        </authorList>
    </citation>
    <scope>NUCLEOTIDE SEQUENCE [LARGE SCALE GENOMIC DNA]</scope>
    <source>
        <strain evidence="3 4">JCM 16013</strain>
    </source>
</reference>
<dbReference type="EMBL" id="BAAAQM010000019">
    <property type="protein sequence ID" value="GAA1973770.1"/>
    <property type="molecule type" value="Genomic_DNA"/>
</dbReference>
<feature type="compositionally biased region" description="Basic and acidic residues" evidence="1">
    <location>
        <begin position="315"/>
        <end position="327"/>
    </location>
</feature>
<dbReference type="Proteomes" id="UP001499854">
    <property type="component" value="Unassembled WGS sequence"/>
</dbReference>
<sequence length="980" mass="106834">MAFANVPLAGPFTRDNVRMLTDVAEIDATQREILDLIYRLTFPLGDWPTYRKLDLYMDRELHIADTQPALLAIPAHLLLRHWGKHGFADTDEMRLTLLGVAECTDGPPDLERVAKFLRWIADYEQTQPIDANLAVTSSEYATVLGLDLGPRPEPATGNVTSALDALEDPRFGPARAEMVRLRVLAGAVPGFWGGGGYQSETPWDWYFQVDRRRVRGYRDLSGLSDLLIRESPKVVAATQPPPAYTYSVTSPFLTTYPATFPYSLNVVGEDGLSLVQQSPQEGVSSQATDQPDADSASRSTSPSGTGEPDTPSQRDIPRGEAGVRGDSPRALTPLLTVLRAEIAVLCTAAFEGGRYDDAVFEAFRYVEQAVQNRTGLTDAIGRNLLTLAFESDGEHRISVSRRGGDQLRLFQLFDGAIGLIRGDRAHKSKPSLPCRTAHECLRLLAHASVLLDLLDRDMAVAPGVEGYDQDVETLTLRVARGTPTTEVLIDERPATILRRTTDTITVSITEVLPGEHDVVLIDGTRQSPATSVWLARKPSGSSWYRVEEIDIPLFADAACTTPHTSTGLRLAVQEAGVRGQRVVPTQRRYVPGDYVSWKWDTSVSLPRAWARGHHMEPAYEVFSSSTLFDGDPQSAAHAPRTIRVTLEPPRLKVRPKERAPLRVLAWKTDGTVTWAEPLHDVKVQTPDKSVAAWNDGAIFVKGPGKFVAHVECDGLYAESDIEVAAHSRDTVAEWITGLPPVTSMAWAKTGLLLATRESQLWRVNVSDGRFSAGASLPLRPPMYGGCNIIASSSDGNLAVLLYGEPNIHVLTAISEYAASRVLEKPEPDGTITALAWHGSDLIVAMHSGTLYRVPLEGDAVLLGTAPQAVTYLCPHEAGNSLLAVAGTGTLHLWRLDPEHPEEPEELLTEPVSWSLSAVASTSRGVYATDFHGGRVLRLDGQALVPVVNGLRYPDALTESADGTLYVAEFAENGSVYRILS</sequence>
<comment type="caution">
    <text evidence="3">The sequence shown here is derived from an EMBL/GenBank/DDBJ whole genome shotgun (WGS) entry which is preliminary data.</text>
</comment>
<proteinExistence type="predicted"/>
<evidence type="ECO:0000313" key="4">
    <source>
        <dbReference type="Proteomes" id="UP001499854"/>
    </source>
</evidence>
<gene>
    <name evidence="3" type="ORF">GCM10009838_37130</name>
</gene>
<evidence type="ECO:0000256" key="1">
    <source>
        <dbReference type="SAM" id="MobiDB-lite"/>
    </source>
</evidence>
<dbReference type="InterPro" id="IPR012654">
    <property type="entry name" value="CHP02391"/>
</dbReference>
<dbReference type="InterPro" id="IPR015943">
    <property type="entry name" value="WD40/YVTN_repeat-like_dom_sf"/>
</dbReference>
<dbReference type="Pfam" id="PF09509">
    <property type="entry name" value="Hypoth_Ymh"/>
    <property type="match status" value="1"/>
</dbReference>
<name>A0ABN2RRQ9_9ACTN</name>
<dbReference type="Gene3D" id="2.130.10.10">
    <property type="entry name" value="YVTN repeat-like/Quinoprotein amine dehydrogenase"/>
    <property type="match status" value="1"/>
</dbReference>
<evidence type="ECO:0000313" key="3">
    <source>
        <dbReference type="EMBL" id="GAA1973770.1"/>
    </source>
</evidence>
<feature type="compositionally biased region" description="Polar residues" evidence="1">
    <location>
        <begin position="277"/>
        <end position="289"/>
    </location>
</feature>
<accession>A0ABN2RRQ9</accession>
<organism evidence="3 4">
    <name type="scientific">Catenulispora subtropica</name>
    <dbReference type="NCBI Taxonomy" id="450798"/>
    <lineage>
        <taxon>Bacteria</taxon>
        <taxon>Bacillati</taxon>
        <taxon>Actinomycetota</taxon>
        <taxon>Actinomycetes</taxon>
        <taxon>Catenulisporales</taxon>
        <taxon>Catenulisporaceae</taxon>
        <taxon>Catenulispora</taxon>
    </lineage>
</organism>
<dbReference type="SUPFAM" id="SSF63829">
    <property type="entry name" value="Calcium-dependent phosphotriesterase"/>
    <property type="match status" value="1"/>
</dbReference>